<gene>
    <name evidence="2" type="ORF">SAMN05444682_102130</name>
</gene>
<dbReference type="AlphaFoldDB" id="A0A1I3F3C6"/>
<dbReference type="SUPFAM" id="SSF50129">
    <property type="entry name" value="GroES-like"/>
    <property type="match status" value="1"/>
</dbReference>
<dbReference type="Pfam" id="PF00107">
    <property type="entry name" value="ADH_zinc_N"/>
    <property type="match status" value="1"/>
</dbReference>
<dbReference type="InterPro" id="IPR036291">
    <property type="entry name" value="NAD(P)-bd_dom_sf"/>
</dbReference>
<name>A0A1I3F3C6_9SPHI</name>
<dbReference type="Gene3D" id="3.40.50.720">
    <property type="entry name" value="NAD(P)-binding Rossmann-like Domain"/>
    <property type="match status" value="1"/>
</dbReference>
<reference evidence="2 3" key="1">
    <citation type="submission" date="2016-10" db="EMBL/GenBank/DDBJ databases">
        <authorList>
            <person name="de Groot N.N."/>
        </authorList>
    </citation>
    <scope>NUCLEOTIDE SEQUENCE [LARGE SCALE GENOMIC DNA]</scope>
    <source>
        <strain evidence="2 3">RK1</strain>
    </source>
</reference>
<dbReference type="SMART" id="SM00829">
    <property type="entry name" value="PKS_ER"/>
    <property type="match status" value="1"/>
</dbReference>
<evidence type="ECO:0000313" key="2">
    <source>
        <dbReference type="EMBL" id="SFI05271.1"/>
    </source>
</evidence>
<dbReference type="PANTHER" id="PTHR44013:SF1">
    <property type="entry name" value="ZINC-TYPE ALCOHOL DEHYDROGENASE-LIKE PROTEIN C16A3.02C"/>
    <property type="match status" value="1"/>
</dbReference>
<dbReference type="InterPro" id="IPR052733">
    <property type="entry name" value="Chloroplast_QOR"/>
</dbReference>
<sequence length="298" mass="32971">MKAVVYERYGTPEVLELREKPKPTPKINEVLIRVHATTVTAGDWRMRSANPFLARLFNGLFKPKKVKILGFELSGVIEQVGSDVKTLARGDEVFAFCGLGFGGYAEYRCLSEAGVITKKPTNMTFLQAATVPIGSLTALLLLRKGGIEDRQKVLIYGASGSVGTFAIQLAKHFGAHVTAVCSGRNSELVRSIGADETLDYTKADFTTLNTRFDLIFDAVGKIKKSRRKKLLASGGKYVSVKGTTKPRKTDLQFVKELIESSRLTTVIDRTYDLETIQEAHRYVERFRKRGNVAVKVMG</sequence>
<proteinExistence type="predicted"/>
<dbReference type="STRING" id="1477437.SAMN05444682_102130"/>
<feature type="domain" description="Enoyl reductase (ER)" evidence="1">
    <location>
        <begin position="10"/>
        <end position="294"/>
    </location>
</feature>
<keyword evidence="3" id="KW-1185">Reference proteome</keyword>
<organism evidence="2 3">
    <name type="scientific">Parapedobacter indicus</name>
    <dbReference type="NCBI Taxonomy" id="1477437"/>
    <lineage>
        <taxon>Bacteria</taxon>
        <taxon>Pseudomonadati</taxon>
        <taxon>Bacteroidota</taxon>
        <taxon>Sphingobacteriia</taxon>
        <taxon>Sphingobacteriales</taxon>
        <taxon>Sphingobacteriaceae</taxon>
        <taxon>Parapedobacter</taxon>
    </lineage>
</organism>
<dbReference type="SUPFAM" id="SSF51735">
    <property type="entry name" value="NAD(P)-binding Rossmann-fold domains"/>
    <property type="match status" value="1"/>
</dbReference>
<dbReference type="Pfam" id="PF08240">
    <property type="entry name" value="ADH_N"/>
    <property type="match status" value="1"/>
</dbReference>
<dbReference type="InterPro" id="IPR013149">
    <property type="entry name" value="ADH-like_C"/>
</dbReference>
<accession>A0A1I3F3C6</accession>
<dbReference type="GO" id="GO:0016491">
    <property type="term" value="F:oxidoreductase activity"/>
    <property type="evidence" value="ECO:0007669"/>
    <property type="project" value="InterPro"/>
</dbReference>
<dbReference type="InterPro" id="IPR011032">
    <property type="entry name" value="GroES-like_sf"/>
</dbReference>
<dbReference type="OrthoDB" id="9787435at2"/>
<dbReference type="InterPro" id="IPR020843">
    <property type="entry name" value="ER"/>
</dbReference>
<dbReference type="InterPro" id="IPR013154">
    <property type="entry name" value="ADH-like_N"/>
</dbReference>
<dbReference type="EMBL" id="FOQO01000002">
    <property type="protein sequence ID" value="SFI05271.1"/>
    <property type="molecule type" value="Genomic_DNA"/>
</dbReference>
<dbReference type="CDD" id="cd08267">
    <property type="entry name" value="MDR1"/>
    <property type="match status" value="1"/>
</dbReference>
<dbReference type="RefSeq" id="WP_090624713.1">
    <property type="nucleotide sequence ID" value="NZ_FOQO01000002.1"/>
</dbReference>
<dbReference type="Gene3D" id="3.90.180.10">
    <property type="entry name" value="Medium-chain alcohol dehydrogenases, catalytic domain"/>
    <property type="match status" value="1"/>
</dbReference>
<protein>
    <submittedName>
        <fullName evidence="2">NADPH:quinone reductase</fullName>
    </submittedName>
</protein>
<evidence type="ECO:0000313" key="3">
    <source>
        <dbReference type="Proteomes" id="UP000198670"/>
    </source>
</evidence>
<evidence type="ECO:0000259" key="1">
    <source>
        <dbReference type="SMART" id="SM00829"/>
    </source>
</evidence>
<dbReference type="Proteomes" id="UP000198670">
    <property type="component" value="Unassembled WGS sequence"/>
</dbReference>
<dbReference type="PANTHER" id="PTHR44013">
    <property type="entry name" value="ZINC-TYPE ALCOHOL DEHYDROGENASE-LIKE PROTEIN C16A3.02C"/>
    <property type="match status" value="1"/>
</dbReference>